<evidence type="ECO:0000313" key="2">
    <source>
        <dbReference type="Proteomes" id="UP000321353"/>
    </source>
</evidence>
<organism evidence="1 2">
    <name type="scientific">Stieleria maiorica</name>
    <dbReference type="NCBI Taxonomy" id="2795974"/>
    <lineage>
        <taxon>Bacteria</taxon>
        <taxon>Pseudomonadati</taxon>
        <taxon>Planctomycetota</taxon>
        <taxon>Planctomycetia</taxon>
        <taxon>Pirellulales</taxon>
        <taxon>Pirellulaceae</taxon>
        <taxon>Stieleria</taxon>
    </lineage>
</organism>
<sequence>MQRMNERTIETIKKRMTMKLHQRSLRPLGWLAAILVLAVLQTGCDSSPKLGQVTGVLTMDGEPVKNGSIEFVPSGGGRPSLALTDAEGRYTAYYLPNVPGALPGKHRIRFEIAKAKPGDPGLVRPKGKGRPTGEVTLEPSTIEVVAGENQVDFKLVEAQS</sequence>
<accession>A0A5B9MFI7</accession>
<proteinExistence type="predicted"/>
<dbReference type="EMBL" id="CP036264">
    <property type="protein sequence ID" value="QEF98335.1"/>
    <property type="molecule type" value="Genomic_DNA"/>
</dbReference>
<gene>
    <name evidence="1" type="ORF">Mal15_23870</name>
</gene>
<name>A0A5B9MFI7_9BACT</name>
<dbReference type="AlphaFoldDB" id="A0A5B9MFI7"/>
<protein>
    <recommendedName>
        <fullName evidence="3">Carboxypeptidase regulatory-like domain-containing protein</fullName>
    </recommendedName>
</protein>
<keyword evidence="2" id="KW-1185">Reference proteome</keyword>
<evidence type="ECO:0008006" key="3">
    <source>
        <dbReference type="Google" id="ProtNLM"/>
    </source>
</evidence>
<dbReference type="KEGG" id="smam:Mal15_23870"/>
<dbReference type="Proteomes" id="UP000321353">
    <property type="component" value="Chromosome"/>
</dbReference>
<evidence type="ECO:0000313" key="1">
    <source>
        <dbReference type="EMBL" id="QEF98335.1"/>
    </source>
</evidence>
<reference evidence="1 2" key="1">
    <citation type="submission" date="2019-02" db="EMBL/GenBank/DDBJ databases">
        <title>Planctomycetal bacteria perform biofilm scaping via a novel small molecule.</title>
        <authorList>
            <person name="Jeske O."/>
            <person name="Boedeker C."/>
            <person name="Wiegand S."/>
            <person name="Breitling P."/>
            <person name="Kallscheuer N."/>
            <person name="Jogler M."/>
            <person name="Rohde M."/>
            <person name="Petersen J."/>
            <person name="Medema M.H."/>
            <person name="Surup F."/>
            <person name="Jogler C."/>
        </authorList>
    </citation>
    <scope>NUCLEOTIDE SEQUENCE [LARGE SCALE GENOMIC DNA]</scope>
    <source>
        <strain evidence="1 2">Mal15</strain>
    </source>
</reference>